<evidence type="ECO:0000256" key="1">
    <source>
        <dbReference type="ARBA" id="ARBA00005143"/>
    </source>
</evidence>
<dbReference type="EC" id="4.1.3.4" evidence="3"/>
<dbReference type="Pfam" id="PF00682">
    <property type="entry name" value="HMGL-like"/>
    <property type="match status" value="1"/>
</dbReference>
<keyword evidence="7" id="KW-0808">Transferase</keyword>
<evidence type="ECO:0000313" key="8">
    <source>
        <dbReference type="Proteomes" id="UP000004169"/>
    </source>
</evidence>
<dbReference type="FunFam" id="3.20.20.70:FF:000201">
    <property type="entry name" value="Hydroxymethylglutaryl-CoA lyase"/>
    <property type="match status" value="1"/>
</dbReference>
<dbReference type="RefSeq" id="WP_002728153.1">
    <property type="nucleotide sequence ID" value="NZ_CAHP01000020.1"/>
</dbReference>
<evidence type="ECO:0000313" key="7">
    <source>
        <dbReference type="EMBL" id="CCG41230.1"/>
    </source>
</evidence>
<dbReference type="InterPro" id="IPR000891">
    <property type="entry name" value="PYR_CT"/>
</dbReference>
<dbReference type="OrthoDB" id="9784013at2"/>
<keyword evidence="4" id="KW-0479">Metal-binding</keyword>
<dbReference type="PANTHER" id="PTHR42738:SF7">
    <property type="entry name" value="HYDROXYMETHYLGLUTARYL-COA LYASE"/>
    <property type="match status" value="1"/>
</dbReference>
<organism evidence="7 8">
    <name type="scientific">Magnetospirillum molischianum DSM 120</name>
    <dbReference type="NCBI Taxonomy" id="1150626"/>
    <lineage>
        <taxon>Bacteria</taxon>
        <taxon>Pseudomonadati</taxon>
        <taxon>Pseudomonadota</taxon>
        <taxon>Alphaproteobacteria</taxon>
        <taxon>Rhodospirillales</taxon>
        <taxon>Rhodospirillaceae</taxon>
        <taxon>Magnetospirillum</taxon>
    </lineage>
</organism>
<dbReference type="CDD" id="cd07938">
    <property type="entry name" value="DRE_TIM_HMGL"/>
    <property type="match status" value="1"/>
</dbReference>
<dbReference type="eggNOG" id="COG0119">
    <property type="taxonomic scope" value="Bacteria"/>
</dbReference>
<comment type="similarity">
    <text evidence="2">Belongs to the HMG-CoA lyase family.</text>
</comment>
<evidence type="ECO:0000256" key="2">
    <source>
        <dbReference type="ARBA" id="ARBA00009405"/>
    </source>
</evidence>
<dbReference type="AlphaFoldDB" id="H8FS92"/>
<dbReference type="GO" id="GO:0016746">
    <property type="term" value="F:acyltransferase activity"/>
    <property type="evidence" value="ECO:0007669"/>
    <property type="project" value="UniProtKB-KW"/>
</dbReference>
<dbReference type="GO" id="GO:0006552">
    <property type="term" value="P:L-leucine catabolic process"/>
    <property type="evidence" value="ECO:0007669"/>
    <property type="project" value="TreeGrafter"/>
</dbReference>
<dbReference type="GO" id="GO:0004419">
    <property type="term" value="F:hydroxymethylglutaryl-CoA lyase activity"/>
    <property type="evidence" value="ECO:0007669"/>
    <property type="project" value="UniProtKB-EC"/>
</dbReference>
<evidence type="ECO:0000256" key="3">
    <source>
        <dbReference type="ARBA" id="ARBA00012910"/>
    </source>
</evidence>
<comment type="pathway">
    <text evidence="1">Metabolic intermediate metabolism; (S)-3-hydroxy-3-methylglutaryl-CoA degradation; acetoacetate from (S)-3-hydroxy-3-methylglutaryl-CoA: step 1/1.</text>
</comment>
<dbReference type="NCBIfam" id="NF004283">
    <property type="entry name" value="PRK05692.1"/>
    <property type="match status" value="1"/>
</dbReference>
<evidence type="ECO:0000259" key="6">
    <source>
        <dbReference type="PROSITE" id="PS50991"/>
    </source>
</evidence>
<evidence type="ECO:0000256" key="4">
    <source>
        <dbReference type="ARBA" id="ARBA00022723"/>
    </source>
</evidence>
<dbReference type="STRING" id="1150626.PHAMO_270071"/>
<dbReference type="InterPro" id="IPR013785">
    <property type="entry name" value="Aldolase_TIM"/>
</dbReference>
<keyword evidence="8" id="KW-1185">Reference proteome</keyword>
<dbReference type="EMBL" id="CAHP01000020">
    <property type="protein sequence ID" value="CCG41230.1"/>
    <property type="molecule type" value="Genomic_DNA"/>
</dbReference>
<keyword evidence="7" id="KW-0012">Acyltransferase</keyword>
<gene>
    <name evidence="7" type="primary">hmgL</name>
    <name evidence="7" type="ORF">PHAMO_270071</name>
</gene>
<dbReference type="Gene3D" id="3.20.20.70">
    <property type="entry name" value="Aldolase class I"/>
    <property type="match status" value="1"/>
</dbReference>
<sequence>MARPARVRLIEVGPRDGLQNEPVPIPVETKLALVERLAAAGLPVVEAGSFVSARRVPQMAGSAELYRRLKRRPGTAYPALVPNLQGLAAALDAGVTEAALFISASEGFSQRNIACSMAESLVRLAPVAGEAANHRVRLRGYVSCVLGCPYDGAVAPETVAEMAERLLDLGCDEVSLGDTIGIGTADGVRRLLEAVARRIPRERIAMHFHDTYGQGVANVLTSLDEGIAAFDCSVAGLGGCPFAAGATGNVATEDVLYLLDGLGIETGIDLRSVAETGAWISAQLGRDVASRAGRALLS</sequence>
<dbReference type="SUPFAM" id="SSF51569">
    <property type="entry name" value="Aldolase"/>
    <property type="match status" value="1"/>
</dbReference>
<dbReference type="GO" id="GO:0046951">
    <property type="term" value="P:ketone body biosynthetic process"/>
    <property type="evidence" value="ECO:0007669"/>
    <property type="project" value="TreeGrafter"/>
</dbReference>
<reference evidence="7 8" key="1">
    <citation type="journal article" date="2012" name="J. Bacteriol.">
        <title>Draft Genome Sequence of the Purple Photosynthetic Bacterium Phaeospirillum molischianum DSM120, a Particularly Versatile Bacterium.</title>
        <authorList>
            <person name="Duquesne K."/>
            <person name="Prima V."/>
            <person name="Ji B."/>
            <person name="Rouy Z."/>
            <person name="Medigue C."/>
            <person name="Talla E."/>
            <person name="Sturgis J.N."/>
        </authorList>
    </citation>
    <scope>NUCLEOTIDE SEQUENCE [LARGE SCALE GENOMIC DNA]</scope>
    <source>
        <strain evidence="8">DSM120</strain>
    </source>
</reference>
<feature type="domain" description="Pyruvate carboxyltransferase" evidence="6">
    <location>
        <begin position="7"/>
        <end position="274"/>
    </location>
</feature>
<keyword evidence="5 7" id="KW-0456">Lyase</keyword>
<evidence type="ECO:0000256" key="5">
    <source>
        <dbReference type="ARBA" id="ARBA00023239"/>
    </source>
</evidence>
<comment type="caution">
    <text evidence="7">The sequence shown here is derived from an EMBL/GenBank/DDBJ whole genome shotgun (WGS) entry which is preliminary data.</text>
</comment>
<dbReference type="InterPro" id="IPR043594">
    <property type="entry name" value="HMGL"/>
</dbReference>
<name>H8FS92_MAGML</name>
<dbReference type="Proteomes" id="UP000004169">
    <property type="component" value="Unassembled WGS sequence"/>
</dbReference>
<dbReference type="GO" id="GO:0046872">
    <property type="term" value="F:metal ion binding"/>
    <property type="evidence" value="ECO:0007669"/>
    <property type="project" value="UniProtKB-KW"/>
</dbReference>
<dbReference type="PANTHER" id="PTHR42738">
    <property type="entry name" value="HYDROXYMETHYLGLUTARYL-COA LYASE"/>
    <property type="match status" value="1"/>
</dbReference>
<dbReference type="PROSITE" id="PS50991">
    <property type="entry name" value="PYR_CT"/>
    <property type="match status" value="1"/>
</dbReference>
<proteinExistence type="inferred from homology"/>
<protein>
    <recommendedName>
        <fullName evidence="3">hydroxymethylglutaryl-CoA lyase</fullName>
        <ecNumber evidence="3">4.1.3.4</ecNumber>
    </recommendedName>
</protein>
<accession>H8FS92</accession>